<evidence type="ECO:0000313" key="1">
    <source>
        <dbReference type="EMBL" id="KRZ23750.1"/>
    </source>
</evidence>
<sequence>LLAALNFIANRTGRISLNTEYSLLCKSENIVFHEEHQQKH</sequence>
<organism evidence="1 2">
    <name type="scientific">Trichinella pseudospiralis</name>
    <name type="common">Parasitic roundworm</name>
    <dbReference type="NCBI Taxonomy" id="6337"/>
    <lineage>
        <taxon>Eukaryota</taxon>
        <taxon>Metazoa</taxon>
        <taxon>Ecdysozoa</taxon>
        <taxon>Nematoda</taxon>
        <taxon>Enoplea</taxon>
        <taxon>Dorylaimia</taxon>
        <taxon>Trichinellida</taxon>
        <taxon>Trichinellidae</taxon>
        <taxon>Trichinella</taxon>
    </lineage>
</organism>
<dbReference type="AlphaFoldDB" id="A0A0V1IM24"/>
<protein>
    <submittedName>
        <fullName evidence="1">Uncharacterized protein</fullName>
    </submittedName>
</protein>
<dbReference type="Proteomes" id="UP000054826">
    <property type="component" value="Unassembled WGS sequence"/>
</dbReference>
<dbReference type="EMBL" id="JYDV01000243">
    <property type="protein sequence ID" value="KRZ23750.1"/>
    <property type="molecule type" value="Genomic_DNA"/>
</dbReference>
<name>A0A0V1IM24_TRIPS</name>
<comment type="caution">
    <text evidence="1">The sequence shown here is derived from an EMBL/GenBank/DDBJ whole genome shotgun (WGS) entry which is preliminary data.</text>
</comment>
<evidence type="ECO:0000313" key="2">
    <source>
        <dbReference type="Proteomes" id="UP000054826"/>
    </source>
</evidence>
<feature type="non-terminal residue" evidence="1">
    <location>
        <position position="1"/>
    </location>
</feature>
<gene>
    <name evidence="1" type="ORF">T4C_5277</name>
</gene>
<feature type="non-terminal residue" evidence="1">
    <location>
        <position position="40"/>
    </location>
</feature>
<accession>A0A0V1IM24</accession>
<reference evidence="1 2" key="1">
    <citation type="submission" date="2015-01" db="EMBL/GenBank/DDBJ databases">
        <title>Evolution of Trichinella species and genotypes.</title>
        <authorList>
            <person name="Korhonen P.K."/>
            <person name="Edoardo P."/>
            <person name="Giuseppe L.R."/>
            <person name="Gasser R.B."/>
        </authorList>
    </citation>
    <scope>NUCLEOTIDE SEQUENCE [LARGE SCALE GENOMIC DNA]</scope>
    <source>
        <strain evidence="1">ISS176</strain>
    </source>
</reference>
<proteinExistence type="predicted"/>